<comment type="caution">
    <text evidence="2">The sequence shown here is derived from an EMBL/GenBank/DDBJ whole genome shotgun (WGS) entry which is preliminary data.</text>
</comment>
<evidence type="ECO:0000313" key="2">
    <source>
        <dbReference type="EMBL" id="MUN41142.1"/>
    </source>
</evidence>
<dbReference type="Proteomes" id="UP000432015">
    <property type="component" value="Unassembled WGS sequence"/>
</dbReference>
<dbReference type="SUPFAM" id="SSF52499">
    <property type="entry name" value="Isochorismatase-like hydrolases"/>
    <property type="match status" value="1"/>
</dbReference>
<sequence>MARTPLSPDNSAIVLVDHAIGFSNLIGSHTVEEVVSGTVALAKIAKVFDMPLVVTNGLDEAPSGPLFPELAEVLGDHPVVRRREGFDAFLDEDFAAAIEATGRRRLIMAGVQTDVCLALTALTALDRGHEVYAVVDASAATTRETHDTAVLRLVQAGVVPVNWLAVGSELQRTWTDERTASGFAQVIFEHLGSWRHHHALTANAHEPAAG</sequence>
<dbReference type="InterPro" id="IPR053152">
    <property type="entry name" value="Hydrolase_YcaC-like"/>
</dbReference>
<dbReference type="PANTHER" id="PTHR43559:SF3">
    <property type="entry name" value="HYDROLASE YCAC-RELATED"/>
    <property type="match status" value="1"/>
</dbReference>
<dbReference type="InterPro" id="IPR036380">
    <property type="entry name" value="Isochorismatase-like_sf"/>
</dbReference>
<dbReference type="PANTHER" id="PTHR43559">
    <property type="entry name" value="HYDROLASE YCAC-RELATED"/>
    <property type="match status" value="1"/>
</dbReference>
<feature type="domain" description="Isochorismatase-like" evidence="1">
    <location>
        <begin position="11"/>
        <end position="161"/>
    </location>
</feature>
<dbReference type="RefSeq" id="WP_156220322.1">
    <property type="nucleotide sequence ID" value="NZ_WOFH01000013.1"/>
</dbReference>
<dbReference type="InterPro" id="IPR000868">
    <property type="entry name" value="Isochorismatase-like_dom"/>
</dbReference>
<dbReference type="EMBL" id="WOFH01000013">
    <property type="protein sequence ID" value="MUN41142.1"/>
    <property type="molecule type" value="Genomic_DNA"/>
</dbReference>
<reference evidence="2 3" key="1">
    <citation type="submission" date="2019-11" db="EMBL/GenBank/DDBJ databases">
        <authorList>
            <person name="Cao P."/>
        </authorList>
    </citation>
    <scope>NUCLEOTIDE SEQUENCE [LARGE SCALE GENOMIC DNA]</scope>
    <source>
        <strain evidence="2 3">NEAU-AAG5</strain>
    </source>
</reference>
<accession>A0A7K1L9P7</accession>
<dbReference type="Pfam" id="PF00857">
    <property type="entry name" value="Isochorismatase"/>
    <property type="match status" value="1"/>
</dbReference>
<organism evidence="2 3">
    <name type="scientific">Actinomadura litoris</name>
    <dbReference type="NCBI Taxonomy" id="2678616"/>
    <lineage>
        <taxon>Bacteria</taxon>
        <taxon>Bacillati</taxon>
        <taxon>Actinomycetota</taxon>
        <taxon>Actinomycetes</taxon>
        <taxon>Streptosporangiales</taxon>
        <taxon>Thermomonosporaceae</taxon>
        <taxon>Actinomadura</taxon>
    </lineage>
</organism>
<proteinExistence type="predicted"/>
<keyword evidence="3" id="KW-1185">Reference proteome</keyword>
<dbReference type="AlphaFoldDB" id="A0A7K1L9P7"/>
<gene>
    <name evidence="2" type="ORF">GNZ18_31745</name>
</gene>
<protein>
    <submittedName>
        <fullName evidence="2">Isochorismatase family protein</fullName>
    </submittedName>
</protein>
<dbReference type="Gene3D" id="3.40.50.850">
    <property type="entry name" value="Isochorismatase-like"/>
    <property type="match status" value="1"/>
</dbReference>
<evidence type="ECO:0000259" key="1">
    <source>
        <dbReference type="Pfam" id="PF00857"/>
    </source>
</evidence>
<evidence type="ECO:0000313" key="3">
    <source>
        <dbReference type="Proteomes" id="UP000432015"/>
    </source>
</evidence>
<name>A0A7K1L9P7_9ACTN</name>